<organism evidence="5 6">
    <name type="scientific">Phenylobacterium ferrooxidans</name>
    <dbReference type="NCBI Taxonomy" id="2982689"/>
    <lineage>
        <taxon>Bacteria</taxon>
        <taxon>Pseudomonadati</taxon>
        <taxon>Pseudomonadota</taxon>
        <taxon>Alphaproteobacteria</taxon>
        <taxon>Caulobacterales</taxon>
        <taxon>Caulobacteraceae</taxon>
        <taxon>Phenylobacterium</taxon>
    </lineage>
</organism>
<feature type="domain" description="Bacterial sugar transferase" evidence="4">
    <location>
        <begin position="51"/>
        <end position="188"/>
    </location>
</feature>
<evidence type="ECO:0000313" key="5">
    <source>
        <dbReference type="EMBL" id="MFD3263534.1"/>
    </source>
</evidence>
<dbReference type="InterPro" id="IPR003362">
    <property type="entry name" value="Bact_transf"/>
</dbReference>
<evidence type="ECO:0000256" key="2">
    <source>
        <dbReference type="ARBA" id="ARBA00023169"/>
    </source>
</evidence>
<name>A0ABW6CKU4_9CAUL</name>
<comment type="similarity">
    <text evidence="1">Belongs to the bacterial sugar transferase family.</text>
</comment>
<keyword evidence="3" id="KW-1133">Transmembrane helix</keyword>
<sequence length="194" mass="21222">MTQITHSDARVEVPPPAGAELVAYFRARPRAERSEPVLKSSAAPLGLYPSKRIIDVCVAGAALVALAPLMIALWLLVVLFNGGPGLFWSERIGRHGRTFWMPKYRTMDANAPLSPRETLQGANGHITPLGAFLRRSSLDELPQLFCVFFGQMSLIGPRPLLPDDPAIFERHSFPHAMLARPGLSGLARSSDAMR</sequence>
<gene>
    <name evidence="5" type="ORF">OCL97_06070</name>
</gene>
<comment type="caution">
    <text evidence="5">The sequence shown here is derived from an EMBL/GenBank/DDBJ whole genome shotgun (WGS) entry which is preliminary data.</text>
</comment>
<evidence type="ECO:0000256" key="1">
    <source>
        <dbReference type="ARBA" id="ARBA00006464"/>
    </source>
</evidence>
<keyword evidence="2" id="KW-0270">Exopolysaccharide synthesis</keyword>
<keyword evidence="3" id="KW-0812">Transmembrane</keyword>
<evidence type="ECO:0000313" key="6">
    <source>
        <dbReference type="Proteomes" id="UP001598130"/>
    </source>
</evidence>
<dbReference type="PANTHER" id="PTHR30576:SF0">
    <property type="entry name" value="UNDECAPRENYL-PHOSPHATE N-ACETYLGALACTOSAMINYL 1-PHOSPHATE TRANSFERASE-RELATED"/>
    <property type="match status" value="1"/>
</dbReference>
<dbReference type="Pfam" id="PF02397">
    <property type="entry name" value="Bac_transf"/>
    <property type="match status" value="1"/>
</dbReference>
<keyword evidence="6" id="KW-1185">Reference proteome</keyword>
<evidence type="ECO:0000259" key="4">
    <source>
        <dbReference type="Pfam" id="PF02397"/>
    </source>
</evidence>
<proteinExistence type="inferred from homology"/>
<dbReference type="RefSeq" id="WP_377368530.1">
    <property type="nucleotide sequence ID" value="NZ_JAOTJD010000008.1"/>
</dbReference>
<reference evidence="5 6" key="1">
    <citation type="submission" date="2022-09" db="EMBL/GenBank/DDBJ databases">
        <title>New species of Phenylobacterium.</title>
        <authorList>
            <person name="Mieszkin S."/>
        </authorList>
    </citation>
    <scope>NUCLEOTIDE SEQUENCE [LARGE SCALE GENOMIC DNA]</scope>
    <source>
        <strain evidence="5 6">HK31-G</strain>
    </source>
</reference>
<feature type="transmembrane region" description="Helical" evidence="3">
    <location>
        <begin position="53"/>
        <end position="80"/>
    </location>
</feature>
<keyword evidence="5" id="KW-0808">Transferase</keyword>
<dbReference type="PANTHER" id="PTHR30576">
    <property type="entry name" value="COLANIC BIOSYNTHESIS UDP-GLUCOSE LIPID CARRIER TRANSFERASE"/>
    <property type="match status" value="1"/>
</dbReference>
<dbReference type="Proteomes" id="UP001598130">
    <property type="component" value="Unassembled WGS sequence"/>
</dbReference>
<accession>A0ABW6CKU4</accession>
<keyword evidence="3" id="KW-0472">Membrane</keyword>
<protein>
    <submittedName>
        <fullName evidence="5">Sugar transferase</fullName>
    </submittedName>
</protein>
<dbReference type="GO" id="GO:0016740">
    <property type="term" value="F:transferase activity"/>
    <property type="evidence" value="ECO:0007669"/>
    <property type="project" value="UniProtKB-KW"/>
</dbReference>
<dbReference type="EMBL" id="JAOTJD010000008">
    <property type="protein sequence ID" value="MFD3263534.1"/>
    <property type="molecule type" value="Genomic_DNA"/>
</dbReference>
<evidence type="ECO:0000256" key="3">
    <source>
        <dbReference type="SAM" id="Phobius"/>
    </source>
</evidence>